<evidence type="ECO:0000256" key="2">
    <source>
        <dbReference type="ARBA" id="ARBA00022908"/>
    </source>
</evidence>
<evidence type="ECO:0000259" key="6">
    <source>
        <dbReference type="PROSITE" id="PS51898"/>
    </source>
</evidence>
<keyword evidence="2" id="KW-0229">DNA integration</keyword>
<comment type="similarity">
    <text evidence="1">Belongs to the 'phage' integrase family.</text>
</comment>
<dbReference type="RefSeq" id="WP_169113041.1">
    <property type="nucleotide sequence ID" value="NZ_CP051684.1"/>
</dbReference>
<keyword evidence="4" id="KW-0233">DNA recombination</keyword>
<proteinExistence type="inferred from homology"/>
<dbReference type="Pfam" id="PF00589">
    <property type="entry name" value="Phage_integrase"/>
    <property type="match status" value="1"/>
</dbReference>
<evidence type="ECO:0000256" key="5">
    <source>
        <dbReference type="SAM" id="MobiDB-lite"/>
    </source>
</evidence>
<dbReference type="InterPro" id="IPR013762">
    <property type="entry name" value="Integrase-like_cat_sf"/>
</dbReference>
<evidence type="ECO:0000256" key="1">
    <source>
        <dbReference type="ARBA" id="ARBA00008857"/>
    </source>
</evidence>
<dbReference type="Proteomes" id="UP000503117">
    <property type="component" value="Chromosome"/>
</dbReference>
<dbReference type="InterPro" id="IPR011010">
    <property type="entry name" value="DNA_brk_join_enz"/>
</dbReference>
<keyword evidence="3" id="KW-0238">DNA-binding</keyword>
<accession>A0ABX6MBI2</accession>
<dbReference type="PANTHER" id="PTHR30349">
    <property type="entry name" value="PHAGE INTEGRASE-RELATED"/>
    <property type="match status" value="1"/>
</dbReference>
<dbReference type="Gene3D" id="1.10.150.130">
    <property type="match status" value="1"/>
</dbReference>
<feature type="region of interest" description="Disordered" evidence="5">
    <location>
        <begin position="142"/>
        <end position="161"/>
    </location>
</feature>
<dbReference type="PANTHER" id="PTHR30349:SF41">
    <property type="entry name" value="INTEGRASE_RECOMBINASE PROTEIN MJ0367-RELATED"/>
    <property type="match status" value="1"/>
</dbReference>
<name>A0ABX6MBI2_9BURK</name>
<dbReference type="CDD" id="cd00796">
    <property type="entry name" value="INT_Rci_Hp1_C"/>
    <property type="match status" value="1"/>
</dbReference>
<dbReference type="InterPro" id="IPR002104">
    <property type="entry name" value="Integrase_catalytic"/>
</dbReference>
<feature type="domain" description="Tyr recombinase" evidence="6">
    <location>
        <begin position="284"/>
        <end position="458"/>
    </location>
</feature>
<organism evidence="7 8">
    <name type="scientific">Duganella dendranthematis</name>
    <dbReference type="NCBI Taxonomy" id="2728021"/>
    <lineage>
        <taxon>Bacteria</taxon>
        <taxon>Pseudomonadati</taxon>
        <taxon>Pseudomonadota</taxon>
        <taxon>Betaproteobacteria</taxon>
        <taxon>Burkholderiales</taxon>
        <taxon>Oxalobacteraceae</taxon>
        <taxon>Telluria group</taxon>
        <taxon>Duganella</taxon>
    </lineage>
</organism>
<evidence type="ECO:0000256" key="4">
    <source>
        <dbReference type="ARBA" id="ARBA00023172"/>
    </source>
</evidence>
<dbReference type="SUPFAM" id="SSF56349">
    <property type="entry name" value="DNA breaking-rejoining enzymes"/>
    <property type="match status" value="1"/>
</dbReference>
<evidence type="ECO:0000313" key="8">
    <source>
        <dbReference type="Proteomes" id="UP000503117"/>
    </source>
</evidence>
<dbReference type="Gene3D" id="1.10.443.10">
    <property type="entry name" value="Intergrase catalytic core"/>
    <property type="match status" value="1"/>
</dbReference>
<reference evidence="7 8" key="1">
    <citation type="submission" date="2020-04" db="EMBL/GenBank/DDBJ databases">
        <title>Genome sequencing of novel species.</title>
        <authorList>
            <person name="Heo J."/>
            <person name="Kim S.-J."/>
            <person name="Kim J.-S."/>
            <person name="Hong S.-B."/>
            <person name="Kwon S.-W."/>
        </authorList>
    </citation>
    <scope>NUCLEOTIDE SEQUENCE [LARGE SCALE GENOMIC DNA]</scope>
    <source>
        <strain evidence="7 8">AF9R3</strain>
    </source>
</reference>
<keyword evidence="8" id="KW-1185">Reference proteome</keyword>
<gene>
    <name evidence="7" type="ORF">HH213_17305</name>
</gene>
<evidence type="ECO:0000313" key="7">
    <source>
        <dbReference type="EMBL" id="QJD91689.1"/>
    </source>
</evidence>
<dbReference type="EMBL" id="CP051684">
    <property type="protein sequence ID" value="QJD91689.1"/>
    <property type="molecule type" value="Genomic_DNA"/>
</dbReference>
<dbReference type="InterPro" id="IPR050090">
    <property type="entry name" value="Tyrosine_recombinase_XerCD"/>
</dbReference>
<evidence type="ECO:0000256" key="3">
    <source>
        <dbReference type="ARBA" id="ARBA00023125"/>
    </source>
</evidence>
<protein>
    <submittedName>
        <fullName evidence="7">Site-specific integrase</fullName>
    </submittedName>
</protein>
<dbReference type="PROSITE" id="PS51898">
    <property type="entry name" value="TYR_RECOMBINASE"/>
    <property type="match status" value="1"/>
</dbReference>
<sequence>MATISNRSRHFVHVKNRPDLYSEFPFDKLNEAEAYKRRIEKDLGLKAKRDRKNDAFLVRIRQTGYPLFQKTFPSEEEAANAMARIEAERRSSIFTDYAKGHNVTFEHLVVRYMAEEGPKTKGWDKSGKYKYQGWLEDVRASDGKAAAKSSETTTGKPTKRPAVQMRVPTKAIEWMRKPFATITTEDIERYKEERLTNVKPATVDRELDAMRSVFSVAINIWKYHLTDNPMDAVRRPTYNNERERRLKGDELERLITSAVEEDAQRSMQLRVEELVTEDRKVAKQLPTVYQQKNYLKSALQSARAQAKEEYTHVPLFETFVNFQVMTAARLGEALQLNWTDVDYDGRSAFLAETKNGHSRSLPLRMDLVDLLKALQEDGTEKVFAISQSNMRKAWDRIVARAGISDLHVHDLRHEGISQVAETAKFSLIDLQKFSGHRDVRMLLRYAHLCTKHMAHKLDEAFSAAESSSKHRGRKRLKLAEVARITKADAEARPSNVIPLRRTR</sequence>
<dbReference type="InterPro" id="IPR010998">
    <property type="entry name" value="Integrase_recombinase_N"/>
</dbReference>